<evidence type="ECO:0000313" key="1">
    <source>
        <dbReference type="EMBL" id="RHN56789.1"/>
    </source>
</evidence>
<comment type="caution">
    <text evidence="1">The sequence shown here is derived from an EMBL/GenBank/DDBJ whole genome shotgun (WGS) entry which is preliminary data.</text>
</comment>
<sequence length="120" mass="14044">MKSTVEDEETFSYVSNVWSLMRIRRGLCCFEGNKDKAWRTRSRAAISTKTSLDSQWRRMLEMIRASRRVLMLLRIAPVKGTAKWSSYMAGMLGAMTETTLPRRIPKEVMAEASWRHRLWV</sequence>
<dbReference type="AlphaFoldDB" id="A0A396HTY8"/>
<dbReference type="Gramene" id="rna32240">
    <property type="protein sequence ID" value="RHN56789.1"/>
    <property type="gene ID" value="gene32240"/>
</dbReference>
<dbReference type="Proteomes" id="UP000265566">
    <property type="component" value="Chromosome 5"/>
</dbReference>
<name>A0A396HTY8_MEDTR</name>
<dbReference type="EMBL" id="PSQE01000005">
    <property type="protein sequence ID" value="RHN56789.1"/>
    <property type="molecule type" value="Genomic_DNA"/>
</dbReference>
<evidence type="ECO:0000313" key="2">
    <source>
        <dbReference type="Proteomes" id="UP000265566"/>
    </source>
</evidence>
<accession>A0A396HTY8</accession>
<organism evidence="1 2">
    <name type="scientific">Medicago truncatula</name>
    <name type="common">Barrel medic</name>
    <name type="synonym">Medicago tribuloides</name>
    <dbReference type="NCBI Taxonomy" id="3880"/>
    <lineage>
        <taxon>Eukaryota</taxon>
        <taxon>Viridiplantae</taxon>
        <taxon>Streptophyta</taxon>
        <taxon>Embryophyta</taxon>
        <taxon>Tracheophyta</taxon>
        <taxon>Spermatophyta</taxon>
        <taxon>Magnoliopsida</taxon>
        <taxon>eudicotyledons</taxon>
        <taxon>Gunneridae</taxon>
        <taxon>Pentapetalae</taxon>
        <taxon>rosids</taxon>
        <taxon>fabids</taxon>
        <taxon>Fabales</taxon>
        <taxon>Fabaceae</taxon>
        <taxon>Papilionoideae</taxon>
        <taxon>50 kb inversion clade</taxon>
        <taxon>NPAAA clade</taxon>
        <taxon>Hologalegina</taxon>
        <taxon>IRL clade</taxon>
        <taxon>Trifolieae</taxon>
        <taxon>Medicago</taxon>
    </lineage>
</organism>
<gene>
    <name evidence="1" type="ORF">MtrunA17_Chr5g0433251</name>
</gene>
<proteinExistence type="predicted"/>
<protein>
    <submittedName>
        <fullName evidence="1">Uncharacterized protein</fullName>
    </submittedName>
</protein>
<reference evidence="2" key="1">
    <citation type="journal article" date="2018" name="Nat. Plants">
        <title>Whole-genome landscape of Medicago truncatula symbiotic genes.</title>
        <authorList>
            <person name="Pecrix Y."/>
            <person name="Staton S.E."/>
            <person name="Sallet E."/>
            <person name="Lelandais-Briere C."/>
            <person name="Moreau S."/>
            <person name="Carrere S."/>
            <person name="Blein T."/>
            <person name="Jardinaud M.F."/>
            <person name="Latrasse D."/>
            <person name="Zouine M."/>
            <person name="Zahm M."/>
            <person name="Kreplak J."/>
            <person name="Mayjonade B."/>
            <person name="Satge C."/>
            <person name="Perez M."/>
            <person name="Cauet S."/>
            <person name="Marande W."/>
            <person name="Chantry-Darmon C."/>
            <person name="Lopez-Roques C."/>
            <person name="Bouchez O."/>
            <person name="Berard A."/>
            <person name="Debelle F."/>
            <person name="Munos S."/>
            <person name="Bendahmane A."/>
            <person name="Berges H."/>
            <person name="Niebel A."/>
            <person name="Buitink J."/>
            <person name="Frugier F."/>
            <person name="Benhamed M."/>
            <person name="Crespi M."/>
            <person name="Gouzy J."/>
            <person name="Gamas P."/>
        </authorList>
    </citation>
    <scope>NUCLEOTIDE SEQUENCE [LARGE SCALE GENOMIC DNA]</scope>
    <source>
        <strain evidence="2">cv. Jemalong A17</strain>
    </source>
</reference>